<dbReference type="Proteomes" id="UP000078476">
    <property type="component" value="Unassembled WGS sequence"/>
</dbReference>
<name>A0A177MY53_9GAMM</name>
<evidence type="ECO:0000313" key="2">
    <source>
        <dbReference type="EMBL" id="OAI10334.1"/>
    </source>
</evidence>
<dbReference type="STRING" id="980561.A1359_16935"/>
<sequence>MTISQSHIDANTPLGANLIGSGVTFRTCAPEALEVHIAINNSQTKSNKIFEKSPDKLLNRGKQGDWVGFIEGIKEGDFYRFYIVGKGKEGFKRDPYARELEMDDYPSCDCIVRASNTHPWHDQAFQSI</sequence>
<gene>
    <name evidence="2" type="ORF">A1359_16935</name>
</gene>
<accession>A0A177MY53</accession>
<dbReference type="AlphaFoldDB" id="A0A177MY53"/>
<dbReference type="GO" id="GO:0005975">
    <property type="term" value="P:carbohydrate metabolic process"/>
    <property type="evidence" value="ECO:0007669"/>
    <property type="project" value="InterPro"/>
</dbReference>
<feature type="domain" description="Glycoside hydrolase family 13 N-terminal" evidence="1">
    <location>
        <begin position="13"/>
        <end position="97"/>
    </location>
</feature>
<dbReference type="GO" id="GO:0004553">
    <property type="term" value="F:hydrolase activity, hydrolyzing O-glycosyl compounds"/>
    <property type="evidence" value="ECO:0007669"/>
    <property type="project" value="InterPro"/>
</dbReference>
<dbReference type="Pfam" id="PF02922">
    <property type="entry name" value="CBM_48"/>
    <property type="match status" value="1"/>
</dbReference>
<dbReference type="SUPFAM" id="SSF81296">
    <property type="entry name" value="E set domains"/>
    <property type="match status" value="1"/>
</dbReference>
<proteinExistence type="predicted"/>
<organism evidence="2 3">
    <name type="scientific">Methylomonas lenta</name>
    <dbReference type="NCBI Taxonomy" id="980561"/>
    <lineage>
        <taxon>Bacteria</taxon>
        <taxon>Pseudomonadati</taxon>
        <taxon>Pseudomonadota</taxon>
        <taxon>Gammaproteobacteria</taxon>
        <taxon>Methylococcales</taxon>
        <taxon>Methylococcaceae</taxon>
        <taxon>Methylomonas</taxon>
    </lineage>
</organism>
<dbReference type="EMBL" id="LUUI01000155">
    <property type="protein sequence ID" value="OAI10334.1"/>
    <property type="molecule type" value="Genomic_DNA"/>
</dbReference>
<reference evidence="2 3" key="1">
    <citation type="submission" date="2016-03" db="EMBL/GenBank/DDBJ databases">
        <authorList>
            <person name="Ploux O."/>
        </authorList>
    </citation>
    <scope>NUCLEOTIDE SEQUENCE [LARGE SCALE GENOMIC DNA]</scope>
    <source>
        <strain evidence="2 3">R-45370</strain>
    </source>
</reference>
<comment type="caution">
    <text evidence="2">The sequence shown here is derived from an EMBL/GenBank/DDBJ whole genome shotgun (WGS) entry which is preliminary data.</text>
</comment>
<dbReference type="Gene3D" id="2.60.40.10">
    <property type="entry name" value="Immunoglobulins"/>
    <property type="match status" value="1"/>
</dbReference>
<protein>
    <recommendedName>
        <fullName evidence="1">Glycoside hydrolase family 13 N-terminal domain-containing protein</fullName>
    </recommendedName>
</protein>
<dbReference type="InterPro" id="IPR014756">
    <property type="entry name" value="Ig_E-set"/>
</dbReference>
<evidence type="ECO:0000259" key="1">
    <source>
        <dbReference type="Pfam" id="PF02922"/>
    </source>
</evidence>
<dbReference type="InterPro" id="IPR004193">
    <property type="entry name" value="Glyco_hydro_13_N"/>
</dbReference>
<dbReference type="InterPro" id="IPR013783">
    <property type="entry name" value="Ig-like_fold"/>
</dbReference>
<evidence type="ECO:0000313" key="3">
    <source>
        <dbReference type="Proteomes" id="UP000078476"/>
    </source>
</evidence>
<keyword evidence="3" id="KW-1185">Reference proteome</keyword>